<dbReference type="AlphaFoldDB" id="Q6ADM1"/>
<sequence length="303" mass="32748">MIHSAPGPRPPRNASANGDVIDPLGHWTPERMRSATPLEDSLAERGASPRSHTATTEPANSEPRIVVNPVEPTESAATNEPPRAMASVGKLFFDGPDTHGHVCSGAIVASRSGNLVHTAGHCVYDPKKPWMKGWMKNFFFVPSYADGTGPLGGWNGNLAYALTPWMKSGDFSHDQAFISFYPHSEGESMQQYFGGNGLTFNESTSRDGVTIYGYPAAAPYQGNIQHYCSGKTSWHRPASDTTMGCPMTHGSDGGPWYSSLTDDHVGMIYAVTSRRGKDSSGNPYLIATPNTYKVRDLYNSANT</sequence>
<proteinExistence type="predicted"/>
<dbReference type="SUPFAM" id="SSF50494">
    <property type="entry name" value="Trypsin-like serine proteases"/>
    <property type="match status" value="1"/>
</dbReference>
<accession>Q6ADM1</accession>
<reference evidence="3 4" key="1">
    <citation type="journal article" date="2004" name="Mol. Plant Microbe Interact.">
        <title>The genome sequence of the Gram-positive sugarcane pathogen Leifsonia xyli subsp. xyli.</title>
        <authorList>
            <person name="Monteiro-Vitorello C.B."/>
            <person name="Camargo L.E.A."/>
            <person name="Van Sluys M.A."/>
            <person name="Kitajima J.P."/>
            <person name="Truffi D."/>
            <person name="do Amaral A.M."/>
            <person name="Harakava R."/>
            <person name="de Oliveira J.C.F."/>
            <person name="Wood D."/>
            <person name="de Oliveira M.C."/>
            <person name="Miyaki C.Y."/>
            <person name="Takita M.A."/>
            <person name="da Silva A.C.R."/>
            <person name="Furlan L.R."/>
            <person name="Carraro D.M."/>
            <person name="Camarotte G."/>
            <person name="Almeida N.F. Jr."/>
            <person name="Carrer H."/>
            <person name="Coutinho L.L."/>
            <person name="El-Dorry H.A."/>
            <person name="Ferro M.I.T."/>
            <person name="Gagliardi P.R."/>
            <person name="Giglioti E."/>
            <person name="Goldman M.H.S."/>
            <person name="Goldman G.H."/>
            <person name="Kimura E.T."/>
            <person name="Ferro E.S."/>
            <person name="Kuramae E.E."/>
            <person name="Lemos E.G.M."/>
            <person name="Lemos M.V.F."/>
            <person name="Mauro S.M.Z."/>
            <person name="Machado M.A."/>
            <person name="Marino C.L."/>
            <person name="Menck C.F."/>
            <person name="Nunes L.R."/>
            <person name="Oliveira R.C."/>
            <person name="Pereira G.G."/>
            <person name="Siqueira W."/>
            <person name="de Souza A.A."/>
            <person name="Tsai S.M."/>
            <person name="Zanca A.S."/>
            <person name="Simpson A.J.G."/>
            <person name="Brumbley S.M."/>
            <person name="Setubal J.C."/>
        </authorList>
    </citation>
    <scope>NUCLEOTIDE SEQUENCE [LARGE SCALE GENOMIC DNA]</scope>
    <source>
        <strain evidence="3 4">CTCB07</strain>
    </source>
</reference>
<evidence type="ECO:0000256" key="1">
    <source>
        <dbReference type="ARBA" id="ARBA00022729"/>
    </source>
</evidence>
<dbReference type="Gene3D" id="2.40.10.10">
    <property type="entry name" value="Trypsin-like serine proteases"/>
    <property type="match status" value="2"/>
</dbReference>
<dbReference type="eggNOG" id="COG3591">
    <property type="taxonomic scope" value="Bacteria"/>
</dbReference>
<feature type="region of interest" description="Disordered" evidence="2">
    <location>
        <begin position="1"/>
        <end position="65"/>
    </location>
</feature>
<keyword evidence="4" id="KW-1185">Reference proteome</keyword>
<dbReference type="EMBL" id="AE016822">
    <property type="protein sequence ID" value="AAT89525.1"/>
    <property type="molecule type" value="Genomic_DNA"/>
</dbReference>
<protein>
    <recommendedName>
        <fullName evidence="5">Peptidase</fullName>
    </recommendedName>
</protein>
<dbReference type="PANTHER" id="PTHR15462:SF19">
    <property type="entry name" value="PEPTIDASE S1 DOMAIN-CONTAINING PROTEIN"/>
    <property type="match status" value="1"/>
</dbReference>
<evidence type="ECO:0008006" key="5">
    <source>
        <dbReference type="Google" id="ProtNLM"/>
    </source>
</evidence>
<dbReference type="InterPro" id="IPR009003">
    <property type="entry name" value="Peptidase_S1_PA"/>
</dbReference>
<keyword evidence="1" id="KW-0732">Signal</keyword>
<dbReference type="InterPro" id="IPR043504">
    <property type="entry name" value="Peptidase_S1_PA_chymotrypsin"/>
</dbReference>
<dbReference type="Proteomes" id="UP000001306">
    <property type="component" value="Chromosome"/>
</dbReference>
<evidence type="ECO:0000313" key="3">
    <source>
        <dbReference type="EMBL" id="AAT89525.1"/>
    </source>
</evidence>
<organism evidence="3 4">
    <name type="scientific">Leifsonia xyli subsp. xyli (strain CTCB07)</name>
    <dbReference type="NCBI Taxonomy" id="281090"/>
    <lineage>
        <taxon>Bacteria</taxon>
        <taxon>Bacillati</taxon>
        <taxon>Actinomycetota</taxon>
        <taxon>Actinomycetes</taxon>
        <taxon>Micrococcales</taxon>
        <taxon>Microbacteriaceae</taxon>
        <taxon>Leifsonia</taxon>
    </lineage>
</organism>
<dbReference type="InterPro" id="IPR050966">
    <property type="entry name" value="Glutamyl_endopeptidase"/>
</dbReference>
<dbReference type="KEGG" id="lxx:Lxx17800"/>
<name>Q6ADM1_LEIXX</name>
<dbReference type="HOGENOM" id="CLU_050832_0_2_11"/>
<gene>
    <name evidence="3" type="ordered locus">Lxx17800</name>
</gene>
<evidence type="ECO:0000313" key="4">
    <source>
        <dbReference type="Proteomes" id="UP000001306"/>
    </source>
</evidence>
<feature type="compositionally biased region" description="Polar residues" evidence="2">
    <location>
        <begin position="50"/>
        <end position="59"/>
    </location>
</feature>
<evidence type="ECO:0000256" key="2">
    <source>
        <dbReference type="SAM" id="MobiDB-lite"/>
    </source>
</evidence>
<dbReference type="PANTHER" id="PTHR15462">
    <property type="entry name" value="SERINE PROTEASE"/>
    <property type="match status" value="1"/>
</dbReference>